<dbReference type="EMBL" id="GBRH01255679">
    <property type="protein sequence ID" value="JAD42216.1"/>
    <property type="molecule type" value="Transcribed_RNA"/>
</dbReference>
<name>A0A0A8ZTU7_ARUDO</name>
<sequence>MLGGRMRLNFQNYQGPSNALSSPSHKYKKTYTLNLIHVWFAVIFSCLAY</sequence>
<organism evidence="1">
    <name type="scientific">Arundo donax</name>
    <name type="common">Giant reed</name>
    <name type="synonym">Donax arundinaceus</name>
    <dbReference type="NCBI Taxonomy" id="35708"/>
    <lineage>
        <taxon>Eukaryota</taxon>
        <taxon>Viridiplantae</taxon>
        <taxon>Streptophyta</taxon>
        <taxon>Embryophyta</taxon>
        <taxon>Tracheophyta</taxon>
        <taxon>Spermatophyta</taxon>
        <taxon>Magnoliopsida</taxon>
        <taxon>Liliopsida</taxon>
        <taxon>Poales</taxon>
        <taxon>Poaceae</taxon>
        <taxon>PACMAD clade</taxon>
        <taxon>Arundinoideae</taxon>
        <taxon>Arundineae</taxon>
        <taxon>Arundo</taxon>
    </lineage>
</organism>
<evidence type="ECO:0000313" key="1">
    <source>
        <dbReference type="EMBL" id="JAD42216.1"/>
    </source>
</evidence>
<proteinExistence type="predicted"/>
<reference evidence="1" key="1">
    <citation type="submission" date="2014-09" db="EMBL/GenBank/DDBJ databases">
        <authorList>
            <person name="Magalhaes I.L.F."/>
            <person name="Oliveira U."/>
            <person name="Santos F.R."/>
            <person name="Vidigal T.H.D.A."/>
            <person name="Brescovit A.D."/>
            <person name="Santos A.J."/>
        </authorList>
    </citation>
    <scope>NUCLEOTIDE SEQUENCE</scope>
    <source>
        <tissue evidence="1">Shoot tissue taken approximately 20 cm above the soil surface</tissue>
    </source>
</reference>
<dbReference type="AlphaFoldDB" id="A0A0A8ZTU7"/>
<reference evidence="1" key="2">
    <citation type="journal article" date="2015" name="Data Brief">
        <title>Shoot transcriptome of the giant reed, Arundo donax.</title>
        <authorList>
            <person name="Barrero R.A."/>
            <person name="Guerrero F.D."/>
            <person name="Moolhuijzen P."/>
            <person name="Goolsby J.A."/>
            <person name="Tidwell J."/>
            <person name="Bellgard S.E."/>
            <person name="Bellgard M.I."/>
        </authorList>
    </citation>
    <scope>NUCLEOTIDE SEQUENCE</scope>
    <source>
        <tissue evidence="1">Shoot tissue taken approximately 20 cm above the soil surface</tissue>
    </source>
</reference>
<protein>
    <submittedName>
        <fullName evidence="1">Uncharacterized protein</fullName>
    </submittedName>
</protein>
<accession>A0A0A8ZTU7</accession>